<keyword evidence="1" id="KW-1133">Transmembrane helix</keyword>
<evidence type="ECO:0000259" key="2">
    <source>
        <dbReference type="Pfam" id="PF07331"/>
    </source>
</evidence>
<dbReference type="Pfam" id="PF07331">
    <property type="entry name" value="TctB"/>
    <property type="match status" value="1"/>
</dbReference>
<dbReference type="EMBL" id="JAVDWU010000007">
    <property type="protein sequence ID" value="MDR7151306.1"/>
    <property type="molecule type" value="Genomic_DNA"/>
</dbReference>
<keyword evidence="4" id="KW-1185">Reference proteome</keyword>
<evidence type="ECO:0000256" key="1">
    <source>
        <dbReference type="SAM" id="Phobius"/>
    </source>
</evidence>
<name>A0ABU1WQR8_9BURK</name>
<sequence length="131" mass="14125">MDRFTSMGAQLYTMPGFVPGMLGGVVVLLGLVLMLRGWRRSAAGAQEAPGEPLLNRRIGIMLALSLPYAALLIGRVPFWLATALFVTAFVVIFAPPEASPTRRWLVALAVGLLGSAIVTVMFQEVFLVRLP</sequence>
<keyword evidence="1" id="KW-0812">Transmembrane</keyword>
<dbReference type="Proteomes" id="UP001265700">
    <property type="component" value="Unassembled WGS sequence"/>
</dbReference>
<feature type="transmembrane region" description="Helical" evidence="1">
    <location>
        <begin position="76"/>
        <end position="94"/>
    </location>
</feature>
<evidence type="ECO:0000313" key="4">
    <source>
        <dbReference type="Proteomes" id="UP001265700"/>
    </source>
</evidence>
<comment type="caution">
    <text evidence="3">The sequence shown here is derived from an EMBL/GenBank/DDBJ whole genome shotgun (WGS) entry which is preliminary data.</text>
</comment>
<gene>
    <name evidence="3" type="ORF">J2W49_003282</name>
</gene>
<reference evidence="3 4" key="1">
    <citation type="submission" date="2023-07" db="EMBL/GenBank/DDBJ databases">
        <title>Sorghum-associated microbial communities from plants grown in Nebraska, USA.</title>
        <authorList>
            <person name="Schachtman D."/>
        </authorList>
    </citation>
    <scope>NUCLEOTIDE SEQUENCE [LARGE SCALE GENOMIC DNA]</scope>
    <source>
        <strain evidence="3 4">4249</strain>
    </source>
</reference>
<organism evidence="3 4">
    <name type="scientific">Hydrogenophaga palleronii</name>
    <dbReference type="NCBI Taxonomy" id="65655"/>
    <lineage>
        <taxon>Bacteria</taxon>
        <taxon>Pseudomonadati</taxon>
        <taxon>Pseudomonadota</taxon>
        <taxon>Betaproteobacteria</taxon>
        <taxon>Burkholderiales</taxon>
        <taxon>Comamonadaceae</taxon>
        <taxon>Hydrogenophaga</taxon>
    </lineage>
</organism>
<feature type="transmembrane region" description="Helical" evidence="1">
    <location>
        <begin position="12"/>
        <end position="33"/>
    </location>
</feature>
<feature type="transmembrane region" description="Helical" evidence="1">
    <location>
        <begin position="106"/>
        <end position="128"/>
    </location>
</feature>
<feature type="domain" description="DUF1468" evidence="2">
    <location>
        <begin position="14"/>
        <end position="131"/>
    </location>
</feature>
<dbReference type="InterPro" id="IPR009936">
    <property type="entry name" value="DUF1468"/>
</dbReference>
<keyword evidence="1" id="KW-0472">Membrane</keyword>
<evidence type="ECO:0000313" key="3">
    <source>
        <dbReference type="EMBL" id="MDR7151306.1"/>
    </source>
</evidence>
<accession>A0ABU1WQR8</accession>
<protein>
    <submittedName>
        <fullName evidence="3">Tricarboxylic transport membrane protein</fullName>
    </submittedName>
</protein>
<proteinExistence type="predicted"/>